<comment type="caution">
    <text evidence="5">The sequence shown here is derived from an EMBL/GenBank/DDBJ whole genome shotgun (WGS) entry which is preliminary data.</text>
</comment>
<comment type="similarity">
    <text evidence="1">Belongs to the type-I restriction system S methylase family.</text>
</comment>
<gene>
    <name evidence="5" type="ORF">ACD_71C00057G0005</name>
</gene>
<proteinExistence type="inferred from homology"/>
<dbReference type="InterPro" id="IPR000055">
    <property type="entry name" value="Restrct_endonuc_typeI_TRD"/>
</dbReference>
<dbReference type="PANTHER" id="PTHR43140:SF1">
    <property type="entry name" value="TYPE I RESTRICTION ENZYME ECOKI SPECIFICITY SUBUNIT"/>
    <property type="match status" value="1"/>
</dbReference>
<dbReference type="AlphaFoldDB" id="K1Z5B5"/>
<keyword evidence="3" id="KW-0238">DNA-binding</keyword>
<keyword evidence="2" id="KW-0680">Restriction system</keyword>
<dbReference type="SUPFAM" id="SSF116734">
    <property type="entry name" value="DNA methylase specificity domain"/>
    <property type="match status" value="2"/>
</dbReference>
<evidence type="ECO:0000256" key="1">
    <source>
        <dbReference type="ARBA" id="ARBA00010923"/>
    </source>
</evidence>
<dbReference type="GO" id="GO:0003677">
    <property type="term" value="F:DNA binding"/>
    <property type="evidence" value="ECO:0007669"/>
    <property type="project" value="UniProtKB-KW"/>
</dbReference>
<accession>K1Z5B5</accession>
<evidence type="ECO:0000259" key="4">
    <source>
        <dbReference type="Pfam" id="PF01420"/>
    </source>
</evidence>
<name>K1Z5B5_9BACT</name>
<dbReference type="PANTHER" id="PTHR43140">
    <property type="entry name" value="TYPE-1 RESTRICTION ENZYME ECOKI SPECIFICITY PROTEIN"/>
    <property type="match status" value="1"/>
</dbReference>
<sequence length="435" mass="51199">MSQNYPLKKLWNISNITYGKNLPIKDFKDSGFPVFWANWIIGFNDKYLFENEMVLISCRWAASWKVNMSPKQCFITNNSLVLNLNETKDEHKKYIYYFLKTINKAEIVTWSAQPQVTINNVISLEIPLPPLPLQHLIVSEIEKQFSRLDDGLSSLLKIRQNLKSYRASILKSAVEGKLTEEWRKEQKDIEPASILLARILEERKRKFLSENPGKKYKEPEGIYPQNFPNIELPEGWCFAKLDCITSKITDWFHNTPKVLHEWEHLYIMATHVKDDHINYDSWMFVWEKDFNELYNKTRVENWDILIVNIWAGTGDSALVKVDTKFVFKNVAILKPLVLDSKYLHIFIRSFKRDLTTRFSKWWAQPFLSLEVLRKLLIPLPPLSEQQKIVEEVEYRLSIVDELEQTIEAGIKKAENLKQAILKKAFNGELVKEEEK</sequence>
<dbReference type="GO" id="GO:0009307">
    <property type="term" value="P:DNA restriction-modification system"/>
    <property type="evidence" value="ECO:0007669"/>
    <property type="project" value="UniProtKB-KW"/>
</dbReference>
<feature type="domain" description="Type I restriction modification DNA specificity" evidence="4">
    <location>
        <begin position="286"/>
        <end position="411"/>
    </location>
</feature>
<protein>
    <recommendedName>
        <fullName evidence="4">Type I restriction modification DNA specificity domain-containing protein</fullName>
    </recommendedName>
</protein>
<evidence type="ECO:0000256" key="2">
    <source>
        <dbReference type="ARBA" id="ARBA00022747"/>
    </source>
</evidence>
<dbReference type="InterPro" id="IPR051212">
    <property type="entry name" value="Type-I_RE_S_subunit"/>
</dbReference>
<evidence type="ECO:0000313" key="5">
    <source>
        <dbReference type="EMBL" id="EKD44652.1"/>
    </source>
</evidence>
<evidence type="ECO:0000256" key="3">
    <source>
        <dbReference type="ARBA" id="ARBA00023125"/>
    </source>
</evidence>
<reference evidence="5" key="1">
    <citation type="journal article" date="2012" name="Science">
        <title>Fermentation, hydrogen, and sulfur metabolism in multiple uncultivated bacterial phyla.</title>
        <authorList>
            <person name="Wrighton K.C."/>
            <person name="Thomas B.C."/>
            <person name="Sharon I."/>
            <person name="Miller C.S."/>
            <person name="Castelle C.J."/>
            <person name="VerBerkmoes N.C."/>
            <person name="Wilkins M.J."/>
            <person name="Hettich R.L."/>
            <person name="Lipton M.S."/>
            <person name="Williams K.H."/>
            <person name="Long P.E."/>
            <person name="Banfield J.F."/>
        </authorList>
    </citation>
    <scope>NUCLEOTIDE SEQUENCE [LARGE SCALE GENOMIC DNA]</scope>
</reference>
<dbReference type="InterPro" id="IPR044946">
    <property type="entry name" value="Restrct_endonuc_typeI_TRD_sf"/>
</dbReference>
<dbReference type="Pfam" id="PF01420">
    <property type="entry name" value="Methylase_S"/>
    <property type="match status" value="2"/>
</dbReference>
<organism evidence="5">
    <name type="scientific">uncultured bacterium</name>
    <name type="common">gcode 4</name>
    <dbReference type="NCBI Taxonomy" id="1234023"/>
    <lineage>
        <taxon>Bacteria</taxon>
        <taxon>environmental samples</taxon>
    </lineage>
</organism>
<feature type="domain" description="Type I restriction modification DNA specificity" evidence="4">
    <location>
        <begin position="10"/>
        <end position="143"/>
    </location>
</feature>
<dbReference type="Gene3D" id="3.90.220.20">
    <property type="entry name" value="DNA methylase specificity domains"/>
    <property type="match status" value="2"/>
</dbReference>
<dbReference type="EMBL" id="AMFJ01028788">
    <property type="protein sequence ID" value="EKD44652.1"/>
    <property type="molecule type" value="Genomic_DNA"/>
</dbReference>